<dbReference type="Proteomes" id="UP000035642">
    <property type="component" value="Unassembled WGS sequence"/>
</dbReference>
<dbReference type="InterPro" id="IPR037198">
    <property type="entry name" value="MutL_C_sf"/>
</dbReference>
<organism evidence="5 6">
    <name type="scientific">Angiostrongylus cantonensis</name>
    <name type="common">Rat lungworm</name>
    <dbReference type="NCBI Taxonomy" id="6313"/>
    <lineage>
        <taxon>Eukaryota</taxon>
        <taxon>Metazoa</taxon>
        <taxon>Ecdysozoa</taxon>
        <taxon>Nematoda</taxon>
        <taxon>Chromadorea</taxon>
        <taxon>Rhabditida</taxon>
        <taxon>Rhabditina</taxon>
        <taxon>Rhabditomorpha</taxon>
        <taxon>Strongyloidea</taxon>
        <taxon>Metastrongylidae</taxon>
        <taxon>Angiostrongylus</taxon>
    </lineage>
</organism>
<dbReference type="InterPro" id="IPR014721">
    <property type="entry name" value="Ribsml_uS5_D2-typ_fold_subgr"/>
</dbReference>
<dbReference type="InterPro" id="IPR014790">
    <property type="entry name" value="MutL_C"/>
</dbReference>
<dbReference type="SUPFAM" id="SSF118116">
    <property type="entry name" value="DNA mismatch repair protein MutL"/>
    <property type="match status" value="1"/>
</dbReference>
<dbReference type="SUPFAM" id="SSF54211">
    <property type="entry name" value="Ribosomal protein S5 domain 2-like"/>
    <property type="match status" value="1"/>
</dbReference>
<dbReference type="CDD" id="cd03484">
    <property type="entry name" value="MutL_Trans_hPMS_2_like"/>
    <property type="match status" value="1"/>
</dbReference>
<dbReference type="Gene3D" id="3.30.230.10">
    <property type="match status" value="1"/>
</dbReference>
<dbReference type="WBParaSite" id="ACAC_0000686601-mRNA-1">
    <property type="protein sequence ID" value="ACAC_0000686601-mRNA-1"/>
    <property type="gene ID" value="ACAC_0000686601"/>
</dbReference>
<accession>A0A0K0D9P4</accession>
<protein>
    <submittedName>
        <fullName evidence="6">DNA_mis_repair domain-containing protein</fullName>
    </submittedName>
</protein>
<dbReference type="GO" id="GO:0032389">
    <property type="term" value="C:MutLalpha complex"/>
    <property type="evidence" value="ECO:0007669"/>
    <property type="project" value="TreeGrafter"/>
</dbReference>
<dbReference type="InterPro" id="IPR038973">
    <property type="entry name" value="MutL/Mlh/Pms-like"/>
</dbReference>
<dbReference type="GO" id="GO:0140664">
    <property type="term" value="F:ATP-dependent DNA damage sensor activity"/>
    <property type="evidence" value="ECO:0007669"/>
    <property type="project" value="InterPro"/>
</dbReference>
<dbReference type="PANTHER" id="PTHR10073:SF52">
    <property type="entry name" value="MISMATCH REPAIR ENDONUCLEASE PMS2"/>
    <property type="match status" value="1"/>
</dbReference>
<dbReference type="Pfam" id="PF01119">
    <property type="entry name" value="DNA_mis_repair"/>
    <property type="match status" value="1"/>
</dbReference>
<evidence type="ECO:0000313" key="6">
    <source>
        <dbReference type="WBParaSite" id="ACAC_0000686601-mRNA-1"/>
    </source>
</evidence>
<keyword evidence="5" id="KW-1185">Reference proteome</keyword>
<dbReference type="InterPro" id="IPR036890">
    <property type="entry name" value="HATPase_C_sf"/>
</dbReference>
<evidence type="ECO:0000313" key="5">
    <source>
        <dbReference type="Proteomes" id="UP000035642"/>
    </source>
</evidence>
<dbReference type="Gene3D" id="3.30.565.10">
    <property type="entry name" value="Histidine kinase-like ATPase, C-terminal domain"/>
    <property type="match status" value="1"/>
</dbReference>
<dbReference type="Gene3D" id="3.30.1540.20">
    <property type="entry name" value="MutL, C-terminal domain, dimerisation subdomain"/>
    <property type="match status" value="1"/>
</dbReference>
<dbReference type="InterPro" id="IPR020568">
    <property type="entry name" value="Ribosomal_Su5_D2-typ_SF"/>
</dbReference>
<name>A0A0K0D9P4_ANGCA</name>
<dbReference type="STRING" id="6313.A0A0K0D9P4"/>
<dbReference type="InterPro" id="IPR014762">
    <property type="entry name" value="DNA_mismatch_repair_CS"/>
</dbReference>
<dbReference type="GO" id="GO:0016887">
    <property type="term" value="F:ATP hydrolysis activity"/>
    <property type="evidence" value="ECO:0007669"/>
    <property type="project" value="InterPro"/>
</dbReference>
<dbReference type="GO" id="GO:0006298">
    <property type="term" value="P:mismatch repair"/>
    <property type="evidence" value="ECO:0007669"/>
    <property type="project" value="InterPro"/>
</dbReference>
<dbReference type="InterPro" id="IPR013507">
    <property type="entry name" value="DNA_mismatch_S5_2-like"/>
</dbReference>
<dbReference type="SMART" id="SM00853">
    <property type="entry name" value="MutL_C"/>
    <property type="match status" value="1"/>
</dbReference>
<dbReference type="Pfam" id="PF13589">
    <property type="entry name" value="HATPase_c_3"/>
    <property type="match status" value="1"/>
</dbReference>
<proteinExistence type="inferred from homology"/>
<dbReference type="PROSITE" id="PS00058">
    <property type="entry name" value="DNA_MISMATCH_REPAIR_1"/>
    <property type="match status" value="1"/>
</dbReference>
<dbReference type="AlphaFoldDB" id="A0A0K0D9P4"/>
<dbReference type="Pfam" id="PF08676">
    <property type="entry name" value="MutL_C"/>
    <property type="match status" value="1"/>
</dbReference>
<dbReference type="InterPro" id="IPR042120">
    <property type="entry name" value="MutL_C_dimsub"/>
</dbReference>
<keyword evidence="2" id="KW-0227">DNA damage</keyword>
<feature type="domain" description="DNA mismatch repair protein S5" evidence="4">
    <location>
        <begin position="227"/>
        <end position="382"/>
    </location>
</feature>
<dbReference type="FunFam" id="3.30.1370.100:FF:000001">
    <property type="entry name" value="Mismatch repair endonuclease pms1, putative"/>
    <property type="match status" value="1"/>
</dbReference>
<dbReference type="SUPFAM" id="SSF55874">
    <property type="entry name" value="ATPase domain of HSP90 chaperone/DNA topoisomerase II/histidine kinase"/>
    <property type="match status" value="1"/>
</dbReference>
<reference evidence="5" key="1">
    <citation type="submission" date="2012-09" db="EMBL/GenBank/DDBJ databases">
        <authorList>
            <person name="Martin A.A."/>
        </authorList>
    </citation>
    <scope>NUCLEOTIDE SEQUENCE</scope>
</reference>
<comment type="similarity">
    <text evidence="1">Belongs to the DNA mismatch repair MutL/HexB family.</text>
</comment>
<evidence type="ECO:0000259" key="3">
    <source>
        <dbReference type="SMART" id="SM00853"/>
    </source>
</evidence>
<evidence type="ECO:0000256" key="1">
    <source>
        <dbReference type="ARBA" id="ARBA00006082"/>
    </source>
</evidence>
<dbReference type="PANTHER" id="PTHR10073">
    <property type="entry name" value="DNA MISMATCH REPAIR PROTEIN MLH, PMS, MUTL"/>
    <property type="match status" value="1"/>
</dbReference>
<reference evidence="6" key="2">
    <citation type="submission" date="2017-02" db="UniProtKB">
        <authorList>
            <consortium name="WormBaseParasite"/>
        </authorList>
    </citation>
    <scope>IDENTIFICATION</scope>
</reference>
<dbReference type="GO" id="GO:0030983">
    <property type="term" value="F:mismatched DNA binding"/>
    <property type="evidence" value="ECO:0007669"/>
    <property type="project" value="InterPro"/>
</dbReference>
<sequence length="712" mass="80629">MNEPSTTQREVHHISSDVSARISTAQVIVSVSCAVRQLIDNSLDGCAQVIEIRTKNNGFESVEVIDDGTGIEAESFDSLCKPHATSKLTELNDFGKLFTLGFRGEALNALCALGLLSLLEVLAEQFRKVGTTVVVENLFETLPVRRKEFEITAKKQFGKILTTVQCFSLSRPDVKFICSNILAGKRVQSICTPGKATTREVVFNLFGGRIDKTKMVEIVRCLPSNEVCSIYGLDPKNSLIYADILYVNSLLCSTIIVLSNNDDLKSLRISGFVSSCEHGFGRSTTDRQFIYVNRRAVDYPKVICRVVNEAYQQYNRSQYPTLVLYIELPPGIAHFEYLSMTNIFAFAEMIDVNVTPDKRMVLFDHEKELLALTRASILATFHPLLSSYTSVEDKISKGNLFHWNLSCLIATCFGFYSLENLAFNNQERRKFIPPLMRNLSRGFEHSIEKDSSVIDRMERAIDQREISTEIQKDALNVIFFSMSVLKERLISLRNIRAKEEQASQELEFSASIVPDENKTAEEELNRALKKSDFREMSVIGQFNKGFIVTFLRNHLFLVDQHASDEKYNFERFQKKARVETQRLIQDNKDILEANGFGFEFKDGEDGCTIPLLVSTPVLHSWNFDKSDIEEILAVVSEFPGVMYRPAKLRRIFASRACRKSVMIGTALNTNQMQTIIHHLGVLDQPWNCPHGRPTLRHLADLRNINQKSAAAI</sequence>
<evidence type="ECO:0000256" key="2">
    <source>
        <dbReference type="ARBA" id="ARBA00022763"/>
    </source>
</evidence>
<feature type="domain" description="MutL C-terminal dimerisation" evidence="3">
    <location>
        <begin position="538"/>
        <end position="667"/>
    </location>
</feature>
<dbReference type="GO" id="GO:0005524">
    <property type="term" value="F:ATP binding"/>
    <property type="evidence" value="ECO:0007669"/>
    <property type="project" value="InterPro"/>
</dbReference>
<dbReference type="SMART" id="SM01340">
    <property type="entry name" value="DNA_mis_repair"/>
    <property type="match status" value="1"/>
</dbReference>
<evidence type="ECO:0000259" key="4">
    <source>
        <dbReference type="SMART" id="SM01340"/>
    </source>
</evidence>